<evidence type="ECO:0000313" key="2">
    <source>
        <dbReference type="Proteomes" id="UP000828390"/>
    </source>
</evidence>
<accession>A0A9D4K4R4</accession>
<reference evidence="1" key="1">
    <citation type="journal article" date="2019" name="bioRxiv">
        <title>The Genome of the Zebra Mussel, Dreissena polymorpha: A Resource for Invasive Species Research.</title>
        <authorList>
            <person name="McCartney M.A."/>
            <person name="Auch B."/>
            <person name="Kono T."/>
            <person name="Mallez S."/>
            <person name="Zhang Y."/>
            <person name="Obille A."/>
            <person name="Becker A."/>
            <person name="Abrahante J.E."/>
            <person name="Garbe J."/>
            <person name="Badalamenti J.P."/>
            <person name="Herman A."/>
            <person name="Mangelson H."/>
            <person name="Liachko I."/>
            <person name="Sullivan S."/>
            <person name="Sone E.D."/>
            <person name="Koren S."/>
            <person name="Silverstein K.A.T."/>
            <person name="Beckman K.B."/>
            <person name="Gohl D.M."/>
        </authorList>
    </citation>
    <scope>NUCLEOTIDE SEQUENCE</scope>
    <source>
        <strain evidence="1">Duluth1</strain>
        <tissue evidence="1">Whole animal</tissue>
    </source>
</reference>
<keyword evidence="2" id="KW-1185">Reference proteome</keyword>
<reference evidence="1" key="2">
    <citation type="submission" date="2020-11" db="EMBL/GenBank/DDBJ databases">
        <authorList>
            <person name="McCartney M.A."/>
            <person name="Auch B."/>
            <person name="Kono T."/>
            <person name="Mallez S."/>
            <person name="Becker A."/>
            <person name="Gohl D.M."/>
            <person name="Silverstein K.A.T."/>
            <person name="Koren S."/>
            <person name="Bechman K.B."/>
            <person name="Herman A."/>
            <person name="Abrahante J.E."/>
            <person name="Garbe J."/>
        </authorList>
    </citation>
    <scope>NUCLEOTIDE SEQUENCE</scope>
    <source>
        <strain evidence="1">Duluth1</strain>
        <tissue evidence="1">Whole animal</tissue>
    </source>
</reference>
<name>A0A9D4K4R4_DREPO</name>
<proteinExistence type="predicted"/>
<organism evidence="1 2">
    <name type="scientific">Dreissena polymorpha</name>
    <name type="common">Zebra mussel</name>
    <name type="synonym">Mytilus polymorpha</name>
    <dbReference type="NCBI Taxonomy" id="45954"/>
    <lineage>
        <taxon>Eukaryota</taxon>
        <taxon>Metazoa</taxon>
        <taxon>Spiralia</taxon>
        <taxon>Lophotrochozoa</taxon>
        <taxon>Mollusca</taxon>
        <taxon>Bivalvia</taxon>
        <taxon>Autobranchia</taxon>
        <taxon>Heteroconchia</taxon>
        <taxon>Euheterodonta</taxon>
        <taxon>Imparidentia</taxon>
        <taxon>Neoheterodontei</taxon>
        <taxon>Myida</taxon>
        <taxon>Dreissenoidea</taxon>
        <taxon>Dreissenidae</taxon>
        <taxon>Dreissena</taxon>
    </lineage>
</organism>
<gene>
    <name evidence="1" type="ORF">DPMN_106301</name>
</gene>
<dbReference type="AlphaFoldDB" id="A0A9D4K4R4"/>
<dbReference type="Proteomes" id="UP000828390">
    <property type="component" value="Unassembled WGS sequence"/>
</dbReference>
<comment type="caution">
    <text evidence="1">The sequence shown here is derived from an EMBL/GenBank/DDBJ whole genome shotgun (WGS) entry which is preliminary data.</text>
</comment>
<dbReference type="EMBL" id="JAIWYP010000004">
    <property type="protein sequence ID" value="KAH3833000.1"/>
    <property type="molecule type" value="Genomic_DNA"/>
</dbReference>
<protein>
    <submittedName>
        <fullName evidence="1">Uncharacterized protein</fullName>
    </submittedName>
</protein>
<sequence>MKLHRYIDHDSQMTPIDFEVTRSKVEVTEYQEEAVDTILTVTETECSAVLVTHEMMKQTFQLTYDVHTIN</sequence>
<evidence type="ECO:0000313" key="1">
    <source>
        <dbReference type="EMBL" id="KAH3833000.1"/>
    </source>
</evidence>